<organism evidence="5 6">
    <name type="scientific">Zizania palustris</name>
    <name type="common">Northern wild rice</name>
    <dbReference type="NCBI Taxonomy" id="103762"/>
    <lineage>
        <taxon>Eukaryota</taxon>
        <taxon>Viridiplantae</taxon>
        <taxon>Streptophyta</taxon>
        <taxon>Embryophyta</taxon>
        <taxon>Tracheophyta</taxon>
        <taxon>Spermatophyta</taxon>
        <taxon>Magnoliopsida</taxon>
        <taxon>Liliopsida</taxon>
        <taxon>Poales</taxon>
        <taxon>Poaceae</taxon>
        <taxon>BOP clade</taxon>
        <taxon>Oryzoideae</taxon>
        <taxon>Oryzeae</taxon>
        <taxon>Zizaniinae</taxon>
        <taxon>Zizania</taxon>
    </lineage>
</organism>
<evidence type="ECO:0000256" key="1">
    <source>
        <dbReference type="ARBA" id="ARBA00004123"/>
    </source>
</evidence>
<dbReference type="GO" id="GO:0003713">
    <property type="term" value="F:transcription coactivator activity"/>
    <property type="evidence" value="ECO:0007669"/>
    <property type="project" value="InterPro"/>
</dbReference>
<evidence type="ECO:0000256" key="2">
    <source>
        <dbReference type="ARBA" id="ARBA00023242"/>
    </source>
</evidence>
<reference evidence="5" key="2">
    <citation type="submission" date="2021-02" db="EMBL/GenBank/DDBJ databases">
        <authorList>
            <person name="Kimball J.A."/>
            <person name="Haas M.W."/>
            <person name="Macchietto M."/>
            <person name="Kono T."/>
            <person name="Duquette J."/>
            <person name="Shao M."/>
        </authorList>
    </citation>
    <scope>NUCLEOTIDE SEQUENCE</scope>
    <source>
        <tissue evidence="5">Fresh leaf tissue</tissue>
    </source>
</reference>
<dbReference type="GO" id="GO:0005634">
    <property type="term" value="C:nucleus"/>
    <property type="evidence" value="ECO:0007669"/>
    <property type="project" value="UniProtKB-SubCell"/>
</dbReference>
<keyword evidence="6" id="KW-1185">Reference proteome</keyword>
<dbReference type="AlphaFoldDB" id="A0A8J6BQK2"/>
<comment type="subcellular location">
    <subcellularLocation>
        <location evidence="1">Nucleus</location>
    </subcellularLocation>
</comment>
<dbReference type="PANTHER" id="PTHR33137">
    <property type="entry name" value="MEDIATOR OF RNA POLYMERASE II TRANSCRIPTION SUBUNIT 15A-RELATED"/>
    <property type="match status" value="1"/>
</dbReference>
<comment type="caution">
    <text evidence="5">The sequence shown here is derived from an EMBL/GenBank/DDBJ whole genome shotgun (WGS) entry which is preliminary data.</text>
</comment>
<protein>
    <recommendedName>
        <fullName evidence="4">Mediator complex subunit 15 KIX domain-containing protein</fullName>
    </recommendedName>
</protein>
<feature type="compositionally biased region" description="Polar residues" evidence="3">
    <location>
        <begin position="171"/>
        <end position="187"/>
    </location>
</feature>
<name>A0A8J6BQK2_ZIZPA</name>
<dbReference type="EMBL" id="JAAALK010000082">
    <property type="protein sequence ID" value="KAG8087598.1"/>
    <property type="molecule type" value="Genomic_DNA"/>
</dbReference>
<gene>
    <name evidence="5" type="ORF">GUJ93_ZPchr0010g8937</name>
</gene>
<reference evidence="5" key="1">
    <citation type="journal article" date="2021" name="bioRxiv">
        <title>Whole Genome Assembly and Annotation of Northern Wild Rice, Zizania palustris L., Supports a Whole Genome Duplication in the Zizania Genus.</title>
        <authorList>
            <person name="Haas M."/>
            <person name="Kono T."/>
            <person name="Macchietto M."/>
            <person name="Millas R."/>
            <person name="McGilp L."/>
            <person name="Shao M."/>
            <person name="Duquette J."/>
            <person name="Hirsch C.N."/>
            <person name="Kimball J."/>
        </authorList>
    </citation>
    <scope>NUCLEOTIDE SEQUENCE</scope>
    <source>
        <tissue evidence="5">Fresh leaf tissue</tissue>
    </source>
</reference>
<dbReference type="InterPro" id="IPR044661">
    <property type="entry name" value="MED15a/b/c-like"/>
</dbReference>
<sequence length="367" mass="39107">MLFCYASFRRSRIASLPHRRLFSNSIRFVAAAAAAAPGQTKPVRARGRYDREERRGGLAMENGNPNWRPTQGPDPTAVAAVAAVAAAGGIDPNAPVPAGGDWRSALQPEARSRIVNKIMETLKKHFPASLPGGLNELQKIAVRFEEKTYTAATDQSEYLRKISLKMLSMETKTQQNPGNTQVIQNQNPPGPARQPNSTSVQASLTNLSQSLPGINPTSTLQNMSGIAQNTMNNGLAQGGSQDICTKANGRKAAATTISEPVNLPPAANVDEAETAAEFTYATTYSATAIFVAVNTDAILSTAHDANIIWPPTWAVNHSTDTTNCTVSSSGWYSTESIELSTTICAIITPATYTICYEAAATLTTLHA</sequence>
<evidence type="ECO:0000256" key="3">
    <source>
        <dbReference type="SAM" id="MobiDB-lite"/>
    </source>
</evidence>
<accession>A0A8J6BQK2</accession>
<dbReference type="OrthoDB" id="1912459at2759"/>
<evidence type="ECO:0000313" key="5">
    <source>
        <dbReference type="EMBL" id="KAG8087598.1"/>
    </source>
</evidence>
<evidence type="ECO:0000259" key="4">
    <source>
        <dbReference type="Pfam" id="PF16987"/>
    </source>
</evidence>
<dbReference type="Proteomes" id="UP000729402">
    <property type="component" value="Unassembled WGS sequence"/>
</dbReference>
<dbReference type="Pfam" id="PF16987">
    <property type="entry name" value="KIX_2"/>
    <property type="match status" value="1"/>
</dbReference>
<dbReference type="PANTHER" id="PTHR33137:SF4">
    <property type="entry name" value="MEDIATOR OF RNA POLYMERASE II TRANSCRIPTION SUBUNIT 15A-RELATED"/>
    <property type="match status" value="1"/>
</dbReference>
<dbReference type="GO" id="GO:0031490">
    <property type="term" value="F:chromatin DNA binding"/>
    <property type="evidence" value="ECO:0007669"/>
    <property type="project" value="InterPro"/>
</dbReference>
<keyword evidence="2" id="KW-0539">Nucleus</keyword>
<proteinExistence type="predicted"/>
<feature type="domain" description="Mediator complex subunit 15 KIX" evidence="4">
    <location>
        <begin position="100"/>
        <end position="179"/>
    </location>
</feature>
<evidence type="ECO:0000313" key="6">
    <source>
        <dbReference type="Proteomes" id="UP000729402"/>
    </source>
</evidence>
<dbReference type="FunFam" id="1.10.246.20:FF:000003">
    <property type="entry name" value="Mediator of RNA polymerase II transcription subunit 15a"/>
    <property type="match status" value="1"/>
</dbReference>
<dbReference type="InterPro" id="IPR036546">
    <property type="entry name" value="MED15_KIX"/>
</dbReference>
<feature type="region of interest" description="Disordered" evidence="3">
    <location>
        <begin position="171"/>
        <end position="200"/>
    </location>
</feature>